<reference evidence="1" key="1">
    <citation type="submission" date="2024-06" db="EMBL/GenBank/DDBJ databases">
        <title>Methylostella associata gen. nov., sp. nov., a novel Ancalomicrobiaceae-affiliated facultatively methylotrophic bacteria that feed on methanotrophs of the genus Methylococcus.</title>
        <authorList>
            <person name="Saltykova V."/>
            <person name="Danilova O.V."/>
            <person name="Oshkin I.Y."/>
            <person name="Belova S.E."/>
            <person name="Pimenov N.V."/>
            <person name="Dedysh S.N."/>
        </authorList>
    </citation>
    <scope>NUCLEOTIDE SEQUENCE</scope>
    <source>
        <strain evidence="1">S20</strain>
    </source>
</reference>
<dbReference type="SUPFAM" id="SSF55961">
    <property type="entry name" value="Bet v1-like"/>
    <property type="match status" value="1"/>
</dbReference>
<accession>A0AAU7X945</accession>
<dbReference type="Gene3D" id="3.30.530.20">
    <property type="match status" value="1"/>
</dbReference>
<dbReference type="CDD" id="cd05018">
    <property type="entry name" value="CoxG"/>
    <property type="match status" value="1"/>
</dbReference>
<dbReference type="PANTHER" id="PTHR38588:SF1">
    <property type="entry name" value="BLL0334 PROTEIN"/>
    <property type="match status" value="1"/>
</dbReference>
<gene>
    <name evidence="1" type="ORF">ABS361_15670</name>
</gene>
<dbReference type="AlphaFoldDB" id="A0AAU7X945"/>
<dbReference type="RefSeq" id="WP_407048617.1">
    <property type="nucleotide sequence ID" value="NZ_CP158568.1"/>
</dbReference>
<dbReference type="KEGG" id="mflg:ABS361_15670"/>
<dbReference type="Pfam" id="PF06240">
    <property type="entry name" value="COXG"/>
    <property type="match status" value="1"/>
</dbReference>
<dbReference type="InterPro" id="IPR023393">
    <property type="entry name" value="START-like_dom_sf"/>
</dbReference>
<dbReference type="PANTHER" id="PTHR38588">
    <property type="entry name" value="BLL0334 PROTEIN"/>
    <property type="match status" value="1"/>
</dbReference>
<evidence type="ECO:0000313" key="1">
    <source>
        <dbReference type="EMBL" id="XBY43516.1"/>
    </source>
</evidence>
<protein>
    <submittedName>
        <fullName evidence="1">Carbon monoxide dehydrogenase subunit G</fullName>
    </submittedName>
</protein>
<proteinExistence type="predicted"/>
<sequence>MEMSGEYRIPAPRERVWAALNDPEILKACIPGCQELTMETPTDMAAKVVAKIGPVKATFAGKVKLENMNPPEGYTISGEGQGGVAGFAKGGADVKLTPDGDGTILAYHAKAQIGGKLAQLGARLIDSTAKMMADQFFGNFSAMVGQAAAAEAAASAPAGEASAEPVLPVSDAGAPAAAAIPASTSTPVIAPAASRSSAAQSSAPQTAGSGGSGLPQWVWIAGAVVVALILAKALF</sequence>
<organism evidence="1">
    <name type="scientific">Methyloraptor flagellatus</name>
    <dbReference type="NCBI Taxonomy" id="3162530"/>
    <lineage>
        <taxon>Bacteria</taxon>
        <taxon>Pseudomonadati</taxon>
        <taxon>Pseudomonadota</taxon>
        <taxon>Alphaproteobacteria</taxon>
        <taxon>Hyphomicrobiales</taxon>
        <taxon>Ancalomicrobiaceae</taxon>
        <taxon>Methyloraptor</taxon>
    </lineage>
</organism>
<dbReference type="EMBL" id="CP158568">
    <property type="protein sequence ID" value="XBY43516.1"/>
    <property type="molecule type" value="Genomic_DNA"/>
</dbReference>
<name>A0AAU7X945_9HYPH</name>
<dbReference type="InterPro" id="IPR010419">
    <property type="entry name" value="CO_DH_gsu"/>
</dbReference>